<name>A0A182U4P8_9DIPT</name>
<dbReference type="AlphaFoldDB" id="A0A182U4P8"/>
<proteinExistence type="predicted"/>
<dbReference type="VEuPathDB" id="VectorBase:AMEC013858"/>
<sequence>MPNFANRGGTDSPDCWILSRPPVWWWWWSSHSLGFGDGVVEGASRPDSSLRYDCGVSGIWYMGTSPDEDDAAENGEIGGDGLREPPLLPVLLLPLDSTCTDRGDTLSRSFSRWPRWVISFVPSLMSTPGVEARQRDTSLAAWVNPARKRSASSTGFAARRCCRRSLCRWRTVSSRMSAFSSLATFSPSDCSADTISSFSSSRQRLMRARRFRSSIGFITFRYWYVRDSGSSDACSLPLIPADSDTMFA</sequence>
<organism evidence="1 2">
    <name type="scientific">Anopheles melas</name>
    <dbReference type="NCBI Taxonomy" id="34690"/>
    <lineage>
        <taxon>Eukaryota</taxon>
        <taxon>Metazoa</taxon>
        <taxon>Ecdysozoa</taxon>
        <taxon>Arthropoda</taxon>
        <taxon>Hexapoda</taxon>
        <taxon>Insecta</taxon>
        <taxon>Pterygota</taxon>
        <taxon>Neoptera</taxon>
        <taxon>Endopterygota</taxon>
        <taxon>Diptera</taxon>
        <taxon>Nematocera</taxon>
        <taxon>Culicoidea</taxon>
        <taxon>Culicidae</taxon>
        <taxon>Anophelinae</taxon>
        <taxon>Anopheles</taxon>
    </lineage>
</organism>
<protein>
    <submittedName>
        <fullName evidence="1">Uncharacterized protein</fullName>
    </submittedName>
</protein>
<keyword evidence="2" id="KW-1185">Reference proteome</keyword>
<dbReference type="Proteomes" id="UP000075902">
    <property type="component" value="Unassembled WGS sequence"/>
</dbReference>
<reference evidence="2" key="1">
    <citation type="submission" date="2014-01" db="EMBL/GenBank/DDBJ databases">
        <title>The Genome Sequence of Anopheles melas CM1001059_A (V2).</title>
        <authorList>
            <consortium name="The Broad Institute Genomics Platform"/>
            <person name="Neafsey D.E."/>
            <person name="Besansky N."/>
            <person name="Howell P."/>
            <person name="Walton C."/>
            <person name="Young S.K."/>
            <person name="Zeng Q."/>
            <person name="Gargeya S."/>
            <person name="Fitzgerald M."/>
            <person name="Haas B."/>
            <person name="Abouelleil A."/>
            <person name="Allen A.W."/>
            <person name="Alvarado L."/>
            <person name="Arachchi H.M."/>
            <person name="Berlin A.M."/>
            <person name="Chapman S.B."/>
            <person name="Gainer-Dewar J."/>
            <person name="Goldberg J."/>
            <person name="Griggs A."/>
            <person name="Gujja S."/>
            <person name="Hansen M."/>
            <person name="Howarth C."/>
            <person name="Imamovic A."/>
            <person name="Ireland A."/>
            <person name="Larimer J."/>
            <person name="McCowan C."/>
            <person name="Murphy C."/>
            <person name="Pearson M."/>
            <person name="Poon T.W."/>
            <person name="Priest M."/>
            <person name="Roberts A."/>
            <person name="Saif S."/>
            <person name="Shea T."/>
            <person name="Sisk P."/>
            <person name="Sykes S."/>
            <person name="Wortman J."/>
            <person name="Nusbaum C."/>
            <person name="Birren B."/>
        </authorList>
    </citation>
    <scope>NUCLEOTIDE SEQUENCE [LARGE SCALE GENOMIC DNA]</scope>
    <source>
        <strain evidence="2">CM1001059</strain>
    </source>
</reference>
<evidence type="ECO:0000313" key="1">
    <source>
        <dbReference type="EnsemblMetazoa" id="AMEC013858-PA"/>
    </source>
</evidence>
<reference evidence="1" key="2">
    <citation type="submission" date="2020-05" db="UniProtKB">
        <authorList>
            <consortium name="EnsemblMetazoa"/>
        </authorList>
    </citation>
    <scope>IDENTIFICATION</scope>
    <source>
        <strain evidence="1">CM1001059</strain>
    </source>
</reference>
<accession>A0A182U4P8</accession>
<evidence type="ECO:0000313" key="2">
    <source>
        <dbReference type="Proteomes" id="UP000075902"/>
    </source>
</evidence>
<dbReference type="EnsemblMetazoa" id="AMEC013858-RA">
    <property type="protein sequence ID" value="AMEC013858-PA"/>
    <property type="gene ID" value="AMEC013858"/>
</dbReference>